<evidence type="ECO:0000313" key="3">
    <source>
        <dbReference type="Proteomes" id="UP001200145"/>
    </source>
</evidence>
<evidence type="ECO:0000256" key="1">
    <source>
        <dbReference type="SAM" id="SignalP"/>
    </source>
</evidence>
<name>A0ABS9BH78_9BACT</name>
<keyword evidence="3" id="KW-1185">Reference proteome</keyword>
<dbReference type="Proteomes" id="UP001200145">
    <property type="component" value="Unassembled WGS sequence"/>
</dbReference>
<accession>A0ABS9BH78</accession>
<organism evidence="2 3">
    <name type="scientific">Flavihumibacter fluminis</name>
    <dbReference type="NCBI Taxonomy" id="2909236"/>
    <lineage>
        <taxon>Bacteria</taxon>
        <taxon>Pseudomonadati</taxon>
        <taxon>Bacteroidota</taxon>
        <taxon>Chitinophagia</taxon>
        <taxon>Chitinophagales</taxon>
        <taxon>Chitinophagaceae</taxon>
        <taxon>Flavihumibacter</taxon>
    </lineage>
</organism>
<dbReference type="EMBL" id="JAKEVY010000002">
    <property type="protein sequence ID" value="MCF1714630.1"/>
    <property type="molecule type" value="Genomic_DNA"/>
</dbReference>
<gene>
    <name evidence="2" type="ORF">L0U88_08340</name>
</gene>
<keyword evidence="1" id="KW-0732">Signal</keyword>
<feature type="chain" id="PRO_5045758633" description="3-keto-disaccharide hydrolase domain-containing protein" evidence="1">
    <location>
        <begin position="21"/>
        <end position="216"/>
    </location>
</feature>
<evidence type="ECO:0000313" key="2">
    <source>
        <dbReference type="EMBL" id="MCF1714630.1"/>
    </source>
</evidence>
<comment type="caution">
    <text evidence="2">The sequence shown here is derived from an EMBL/GenBank/DDBJ whole genome shotgun (WGS) entry which is preliminary data.</text>
</comment>
<dbReference type="Gene3D" id="2.60.120.560">
    <property type="entry name" value="Exo-inulinase, domain 1"/>
    <property type="match status" value="1"/>
</dbReference>
<sequence>MNKITTLLVGLLVLSGSVSAQKTLRLSQFHKKGKLVVINRTISIETDEQSDYIKVSETKGEGIVWLPVENLSTGTFTLELRGKDEIQKSFVGLAFSGQNDSTYEAVYCRPFNFLATDSVRRIHSIQYIAHPEFTWKKLRDERNAEFENAIQFPPEPNNWFSMTIHVTDTEVIALINGNASPAMKVSRLRTAKSGKIGIFLGAGSGGDFRKLVYTGK</sequence>
<evidence type="ECO:0008006" key="4">
    <source>
        <dbReference type="Google" id="ProtNLM"/>
    </source>
</evidence>
<protein>
    <recommendedName>
        <fullName evidence="4">3-keto-disaccharide hydrolase domain-containing protein</fullName>
    </recommendedName>
</protein>
<proteinExistence type="predicted"/>
<feature type="signal peptide" evidence="1">
    <location>
        <begin position="1"/>
        <end position="20"/>
    </location>
</feature>
<reference evidence="2 3" key="1">
    <citation type="submission" date="2022-01" db="EMBL/GenBank/DDBJ databases">
        <title>Flavihumibacter sp. nov., isolated from sediment of a river.</title>
        <authorList>
            <person name="Liu H."/>
        </authorList>
    </citation>
    <scope>NUCLEOTIDE SEQUENCE [LARGE SCALE GENOMIC DNA]</scope>
    <source>
        <strain evidence="2 3">RY-1</strain>
    </source>
</reference>
<dbReference type="RefSeq" id="WP_234865473.1">
    <property type="nucleotide sequence ID" value="NZ_JAKEVY010000002.1"/>
</dbReference>